<accession>A0A381XHK6</accession>
<dbReference type="EMBL" id="UINC01015153">
    <property type="protein sequence ID" value="SVA64022.1"/>
    <property type="molecule type" value="Genomic_DNA"/>
</dbReference>
<gene>
    <name evidence="5" type="ORF">METZ01_LOCUS116876</name>
</gene>
<dbReference type="SMART" id="SM00564">
    <property type="entry name" value="PQQ"/>
    <property type="match status" value="2"/>
</dbReference>
<dbReference type="Gene3D" id="2.140.10.10">
    <property type="entry name" value="Quinoprotein alcohol dehydrogenase-like superfamily"/>
    <property type="match status" value="1"/>
</dbReference>
<dbReference type="InterPro" id="IPR018391">
    <property type="entry name" value="PQQ_b-propeller_rpt"/>
</dbReference>
<dbReference type="Pfam" id="PF01011">
    <property type="entry name" value="PQQ"/>
    <property type="match status" value="1"/>
</dbReference>
<feature type="non-terminal residue" evidence="5">
    <location>
        <position position="232"/>
    </location>
</feature>
<protein>
    <recommendedName>
        <fullName evidence="4">Pyrrolo-quinoline quinone repeat domain-containing protein</fullName>
    </recommendedName>
</protein>
<evidence type="ECO:0000256" key="3">
    <source>
        <dbReference type="ARBA" id="ARBA00023002"/>
    </source>
</evidence>
<comment type="similarity">
    <text evidence="2">Belongs to the bacterial PQQ dehydrogenase family.</text>
</comment>
<evidence type="ECO:0000256" key="1">
    <source>
        <dbReference type="ARBA" id="ARBA00001931"/>
    </source>
</evidence>
<evidence type="ECO:0000313" key="5">
    <source>
        <dbReference type="EMBL" id="SVA64022.1"/>
    </source>
</evidence>
<dbReference type="InterPro" id="IPR011047">
    <property type="entry name" value="Quinoprotein_ADH-like_sf"/>
</dbReference>
<sequence>MKLGAVLSTLVAVSIASSNAAAEVQDYVPVTEDMLTNPAPGEWLNWRGNRAGWGYSRLDQITTENVGQLQLVWSWAIDDTGGLQAAPLVHDGVMYVPGPRGIIQALDGATGDLIWEYRPGVSQPVGGEPTTDNSVIPAGAFAGVGRGIQKNIAIYGDMLYSATGNASIVAVDARTGRQVWETQTADPELGFMYTAGPIVANGILVTGVTGCQFYKEDQCFMAGHAPLTGEEL</sequence>
<proteinExistence type="inferred from homology"/>
<keyword evidence="3" id="KW-0560">Oxidoreductase</keyword>
<dbReference type="InterPro" id="IPR002372">
    <property type="entry name" value="PQQ_rpt_dom"/>
</dbReference>
<dbReference type="AlphaFoldDB" id="A0A381XHK6"/>
<feature type="domain" description="Pyrrolo-quinoline quinone repeat" evidence="4">
    <location>
        <begin position="43"/>
        <end position="123"/>
    </location>
</feature>
<dbReference type="GO" id="GO:0016491">
    <property type="term" value="F:oxidoreductase activity"/>
    <property type="evidence" value="ECO:0007669"/>
    <property type="project" value="UniProtKB-KW"/>
</dbReference>
<reference evidence="5" key="1">
    <citation type="submission" date="2018-05" db="EMBL/GenBank/DDBJ databases">
        <authorList>
            <person name="Lanie J.A."/>
            <person name="Ng W.-L."/>
            <person name="Kazmierczak K.M."/>
            <person name="Andrzejewski T.M."/>
            <person name="Davidsen T.M."/>
            <person name="Wayne K.J."/>
            <person name="Tettelin H."/>
            <person name="Glass J.I."/>
            <person name="Rusch D."/>
            <person name="Podicherti R."/>
            <person name="Tsui H.-C.T."/>
            <person name="Winkler M.E."/>
        </authorList>
    </citation>
    <scope>NUCLEOTIDE SEQUENCE</scope>
</reference>
<name>A0A381XHK6_9ZZZZ</name>
<dbReference type="SUPFAM" id="SSF50998">
    <property type="entry name" value="Quinoprotein alcohol dehydrogenase-like"/>
    <property type="match status" value="1"/>
</dbReference>
<evidence type="ECO:0000259" key="4">
    <source>
        <dbReference type="Pfam" id="PF01011"/>
    </source>
</evidence>
<comment type="cofactor">
    <cofactor evidence="1">
        <name>pyrroloquinoline quinone</name>
        <dbReference type="ChEBI" id="CHEBI:58442"/>
    </cofactor>
</comment>
<evidence type="ECO:0000256" key="2">
    <source>
        <dbReference type="ARBA" id="ARBA00008156"/>
    </source>
</evidence>
<dbReference type="PANTHER" id="PTHR32303">
    <property type="entry name" value="QUINOPROTEIN ALCOHOL DEHYDROGENASE (CYTOCHROME C)"/>
    <property type="match status" value="1"/>
</dbReference>
<organism evidence="5">
    <name type="scientific">marine metagenome</name>
    <dbReference type="NCBI Taxonomy" id="408172"/>
    <lineage>
        <taxon>unclassified sequences</taxon>
        <taxon>metagenomes</taxon>
        <taxon>ecological metagenomes</taxon>
    </lineage>
</organism>